<name>A0A816RX59_BRANA</name>
<feature type="region of interest" description="Disordered" evidence="1">
    <location>
        <begin position="1"/>
        <end position="22"/>
    </location>
</feature>
<evidence type="ECO:0000313" key="2">
    <source>
        <dbReference type="EMBL" id="CAF2078465.1"/>
    </source>
</evidence>
<reference evidence="2" key="1">
    <citation type="submission" date="2021-01" db="EMBL/GenBank/DDBJ databases">
        <authorList>
            <consortium name="Genoscope - CEA"/>
            <person name="William W."/>
        </authorList>
    </citation>
    <scope>NUCLEOTIDE SEQUENCE</scope>
</reference>
<gene>
    <name evidence="2" type="ORF">DARMORV10_C01P48150.1</name>
</gene>
<dbReference type="AlphaFoldDB" id="A0A816RX59"/>
<organism evidence="2">
    <name type="scientific">Brassica napus</name>
    <name type="common">Rape</name>
    <dbReference type="NCBI Taxonomy" id="3708"/>
    <lineage>
        <taxon>Eukaryota</taxon>
        <taxon>Viridiplantae</taxon>
        <taxon>Streptophyta</taxon>
        <taxon>Embryophyta</taxon>
        <taxon>Tracheophyta</taxon>
        <taxon>Spermatophyta</taxon>
        <taxon>Magnoliopsida</taxon>
        <taxon>eudicotyledons</taxon>
        <taxon>Gunneridae</taxon>
        <taxon>Pentapetalae</taxon>
        <taxon>rosids</taxon>
        <taxon>malvids</taxon>
        <taxon>Brassicales</taxon>
        <taxon>Brassicaceae</taxon>
        <taxon>Brassiceae</taxon>
        <taxon>Brassica</taxon>
    </lineage>
</organism>
<proteinExistence type="predicted"/>
<dbReference type="Proteomes" id="UP001295469">
    <property type="component" value="Chromosome C01"/>
</dbReference>
<evidence type="ECO:0000256" key="1">
    <source>
        <dbReference type="SAM" id="MobiDB-lite"/>
    </source>
</evidence>
<accession>A0A816RX59</accession>
<feature type="compositionally biased region" description="Basic and acidic residues" evidence="1">
    <location>
        <begin position="1"/>
        <end position="14"/>
    </location>
</feature>
<protein>
    <submittedName>
        <fullName evidence="2">(rape) hypothetical protein</fullName>
    </submittedName>
</protein>
<dbReference type="EMBL" id="HG994365">
    <property type="protein sequence ID" value="CAF2078465.1"/>
    <property type="molecule type" value="Genomic_DNA"/>
</dbReference>
<sequence length="176" mass="21127">MKKHTYTEEREKRHASTGRKPPPFLHRLEFYAGEIHRRQRSHQNTCREQGHYHRTTIFKACPSFFVFQVSESIHRLFEISSNTVHHKHKRRSITQIQITIPRRSSIVHRRDLIRYFQTNESKVQKHPTIANKAKFQRDKHLRLQSNKRRHGCSREPATQSIESLHPWGHKLATMEL</sequence>